<evidence type="ECO:0000313" key="2">
    <source>
        <dbReference type="EMBL" id="CAD6184564.1"/>
    </source>
</evidence>
<accession>A0A8S1GNN3</accession>
<feature type="compositionally biased region" description="Low complexity" evidence="1">
    <location>
        <begin position="189"/>
        <end position="204"/>
    </location>
</feature>
<protein>
    <recommendedName>
        <fullName evidence="4">LisH domain-containing protein</fullName>
    </recommendedName>
</protein>
<dbReference type="AlphaFoldDB" id="A0A8S1GNN3"/>
<feature type="compositionally biased region" description="Polar residues" evidence="1">
    <location>
        <begin position="225"/>
        <end position="234"/>
    </location>
</feature>
<organism evidence="2 3">
    <name type="scientific">Caenorhabditis auriculariae</name>
    <dbReference type="NCBI Taxonomy" id="2777116"/>
    <lineage>
        <taxon>Eukaryota</taxon>
        <taxon>Metazoa</taxon>
        <taxon>Ecdysozoa</taxon>
        <taxon>Nematoda</taxon>
        <taxon>Chromadorea</taxon>
        <taxon>Rhabditida</taxon>
        <taxon>Rhabditina</taxon>
        <taxon>Rhabditomorpha</taxon>
        <taxon>Rhabditoidea</taxon>
        <taxon>Rhabditidae</taxon>
        <taxon>Peloderinae</taxon>
        <taxon>Caenorhabditis</taxon>
    </lineage>
</organism>
<dbReference type="EMBL" id="CAJGYM010000001">
    <property type="protein sequence ID" value="CAD6184564.1"/>
    <property type="molecule type" value="Genomic_DNA"/>
</dbReference>
<evidence type="ECO:0000313" key="3">
    <source>
        <dbReference type="Proteomes" id="UP000835052"/>
    </source>
</evidence>
<gene>
    <name evidence="2" type="ORF">CAUJ_LOCUS483</name>
</gene>
<keyword evidence="3" id="KW-1185">Reference proteome</keyword>
<feature type="compositionally biased region" description="Low complexity" evidence="1">
    <location>
        <begin position="331"/>
        <end position="341"/>
    </location>
</feature>
<feature type="region of interest" description="Disordered" evidence="1">
    <location>
        <begin position="143"/>
        <end position="341"/>
    </location>
</feature>
<sequence>MKEETVNLADEIRQKPEFGPVRECIRHAIRSILVKGKPKIKEPLSPKDQALHSLVALWLEQNGYKLAHVVMKSEMQEDYANEEYLRVALASRDAEKRPVDSLFDGVEFQHGIAKPTTPAQISRPFDAVLNRINDLTERRERMRDEMRRSALDRAVAEDRRRDIASKIARKNEEKDSATSETHSDNATPSSSSSSSASSSSSSSSTVFSDEDEETSKGSPKENPKSELQTTSSTLYKDYIISRKADPPQVKPTGSSLPSIFKSAKVEQKPEMSSILEDLIQDPASAPKHENTDSDEENNLKNREKQKEQELDNELNEVSSVDELEEMDPADLLSSGASSLSF</sequence>
<feature type="compositionally biased region" description="Basic and acidic residues" evidence="1">
    <location>
        <begin position="143"/>
        <end position="183"/>
    </location>
</feature>
<dbReference type="OrthoDB" id="5875573at2759"/>
<feature type="compositionally biased region" description="Basic and acidic residues" evidence="1">
    <location>
        <begin position="214"/>
        <end position="224"/>
    </location>
</feature>
<feature type="compositionally biased region" description="Basic and acidic residues" evidence="1">
    <location>
        <begin position="286"/>
        <end position="309"/>
    </location>
</feature>
<evidence type="ECO:0008006" key="4">
    <source>
        <dbReference type="Google" id="ProtNLM"/>
    </source>
</evidence>
<proteinExistence type="predicted"/>
<comment type="caution">
    <text evidence="2">The sequence shown here is derived from an EMBL/GenBank/DDBJ whole genome shotgun (WGS) entry which is preliminary data.</text>
</comment>
<reference evidence="2" key="1">
    <citation type="submission" date="2020-10" db="EMBL/GenBank/DDBJ databases">
        <authorList>
            <person name="Kikuchi T."/>
        </authorList>
    </citation>
    <scope>NUCLEOTIDE SEQUENCE</scope>
    <source>
        <strain evidence="2">NKZ352</strain>
    </source>
</reference>
<name>A0A8S1GNN3_9PELO</name>
<dbReference type="Proteomes" id="UP000835052">
    <property type="component" value="Unassembled WGS sequence"/>
</dbReference>
<feature type="compositionally biased region" description="Acidic residues" evidence="1">
    <location>
        <begin position="310"/>
        <end position="328"/>
    </location>
</feature>
<evidence type="ECO:0000256" key="1">
    <source>
        <dbReference type="SAM" id="MobiDB-lite"/>
    </source>
</evidence>